<dbReference type="Proteomes" id="UP000012062">
    <property type="component" value="Unassembled WGS sequence"/>
</dbReference>
<evidence type="ECO:0008006" key="3">
    <source>
        <dbReference type="Google" id="ProtNLM"/>
    </source>
</evidence>
<comment type="caution">
    <text evidence="1">The sequence shown here is derived from an EMBL/GenBank/DDBJ whole genome shotgun (WGS) entry which is preliminary data.</text>
</comment>
<proteinExistence type="predicted"/>
<keyword evidence="2" id="KW-1185">Reference proteome</keyword>
<evidence type="ECO:0000313" key="1">
    <source>
        <dbReference type="EMBL" id="CCV07226.1"/>
    </source>
</evidence>
<protein>
    <recommendedName>
        <fullName evidence="3">3-oxoacyl-[acyl-carrier-protein] reductase</fullName>
    </recommendedName>
</protein>
<dbReference type="AlphaFoldDB" id="M5F5Q7"/>
<gene>
    <name evidence="1" type="ORF">MESS2_50077</name>
</gene>
<name>M5F5Q7_9HYPH</name>
<dbReference type="InterPro" id="IPR002347">
    <property type="entry name" value="SDR_fam"/>
</dbReference>
<accession>M5F5Q7</accession>
<dbReference type="STRING" id="1297569.MESS2_50077"/>
<sequence>MCPSALQADGDAGPLDNLGSDEAIRHWEEVAALKRLGYPEDIVGPMCFFASDQSAFVTGQALNVCGGIYFH</sequence>
<evidence type="ECO:0000313" key="2">
    <source>
        <dbReference type="Proteomes" id="UP000012062"/>
    </source>
</evidence>
<dbReference type="EMBL" id="CAUM01000117">
    <property type="protein sequence ID" value="CCV07226.1"/>
    <property type="molecule type" value="Genomic_DNA"/>
</dbReference>
<dbReference type="Pfam" id="PF13561">
    <property type="entry name" value="adh_short_C2"/>
    <property type="match status" value="1"/>
</dbReference>
<dbReference type="eggNOG" id="COG1028">
    <property type="taxonomic scope" value="Bacteria"/>
</dbReference>
<dbReference type="RefSeq" id="WP_008876118.1">
    <property type="nucleotide sequence ID" value="NZ_CAUM01000117.1"/>
</dbReference>
<organism evidence="1 2">
    <name type="scientific">Mesorhizobium metallidurans STM 2683</name>
    <dbReference type="NCBI Taxonomy" id="1297569"/>
    <lineage>
        <taxon>Bacteria</taxon>
        <taxon>Pseudomonadati</taxon>
        <taxon>Pseudomonadota</taxon>
        <taxon>Alphaproteobacteria</taxon>
        <taxon>Hyphomicrobiales</taxon>
        <taxon>Phyllobacteriaceae</taxon>
        <taxon>Mesorhizobium</taxon>
    </lineage>
</organism>
<dbReference type="SUPFAM" id="SSF51735">
    <property type="entry name" value="NAD(P)-binding Rossmann-fold domains"/>
    <property type="match status" value="1"/>
</dbReference>
<dbReference type="Gene3D" id="3.40.50.720">
    <property type="entry name" value="NAD(P)-binding Rossmann-like Domain"/>
    <property type="match status" value="1"/>
</dbReference>
<dbReference type="InterPro" id="IPR036291">
    <property type="entry name" value="NAD(P)-bd_dom_sf"/>
</dbReference>
<reference evidence="1 2" key="1">
    <citation type="submission" date="2013-02" db="EMBL/GenBank/DDBJ databases">
        <authorList>
            <person name="Genoscope - CEA"/>
        </authorList>
    </citation>
    <scope>NUCLEOTIDE SEQUENCE [LARGE SCALE GENOMIC DNA]</scope>
    <source>
        <strain evidence="1 2">STM 2683</strain>
    </source>
</reference>